<reference evidence="3 4" key="1">
    <citation type="submission" date="2018-10" db="EMBL/GenBank/DDBJ databases">
        <title>Improved assembly of the deer mouse Peromyscus maniculatus genome.</title>
        <authorList>
            <person name="Lassance J.-M."/>
            <person name="Hoekstra H.E."/>
        </authorList>
    </citation>
    <scope>NUCLEOTIDE SEQUENCE [LARGE SCALE GENOMIC DNA]</scope>
</reference>
<keyword evidence="2" id="KW-0677">Repeat</keyword>
<evidence type="ECO:0000313" key="3">
    <source>
        <dbReference type="Ensembl" id="ENSPEMP00000037140.1"/>
    </source>
</evidence>
<evidence type="ECO:0000256" key="2">
    <source>
        <dbReference type="ARBA" id="ARBA00022737"/>
    </source>
</evidence>
<sequence>SQRRHLERWSPLLSSIRMNFQDPPILQHLAVQGLLKDEVLAISVLRHLPRLLFLPLFKEAFTDRFLKTLKAMVAAWPYPWLPVGSPMKTPDLEILKAVLDGLDMLPR</sequence>
<organism evidence="3 4">
    <name type="scientific">Peromyscus maniculatus bairdii</name>
    <name type="common">Prairie deer mouse</name>
    <dbReference type="NCBI Taxonomy" id="230844"/>
    <lineage>
        <taxon>Eukaryota</taxon>
        <taxon>Metazoa</taxon>
        <taxon>Chordata</taxon>
        <taxon>Craniata</taxon>
        <taxon>Vertebrata</taxon>
        <taxon>Euteleostomi</taxon>
        <taxon>Mammalia</taxon>
        <taxon>Eutheria</taxon>
        <taxon>Euarchontoglires</taxon>
        <taxon>Glires</taxon>
        <taxon>Rodentia</taxon>
        <taxon>Myomorpha</taxon>
        <taxon>Muroidea</taxon>
        <taxon>Cricetidae</taxon>
        <taxon>Neotominae</taxon>
        <taxon>Peromyscus</taxon>
    </lineage>
</organism>
<reference evidence="3" key="2">
    <citation type="submission" date="2025-08" db="UniProtKB">
        <authorList>
            <consortium name="Ensembl"/>
        </authorList>
    </citation>
    <scope>IDENTIFICATION</scope>
</reference>
<reference evidence="3" key="3">
    <citation type="submission" date="2025-09" db="UniProtKB">
        <authorList>
            <consortium name="Ensembl"/>
        </authorList>
    </citation>
    <scope>IDENTIFICATION</scope>
</reference>
<dbReference type="InterPro" id="IPR050694">
    <property type="entry name" value="LRRC14/PRAME"/>
</dbReference>
<dbReference type="AlphaFoldDB" id="A0A8C8W851"/>
<dbReference type="PANTHER" id="PTHR14224:SF94">
    <property type="entry name" value="PRAME FAMILY MEMBER 12"/>
    <property type="match status" value="1"/>
</dbReference>
<name>A0A8C8W851_PERMB</name>
<dbReference type="PANTHER" id="PTHR14224">
    <property type="entry name" value="SIMILAR TO PREFERENTIALLY EXPRESSED ANTIGEN IN MELANOMA-LIKE 3"/>
    <property type="match status" value="1"/>
</dbReference>
<dbReference type="GeneTree" id="ENSGT01030000234531"/>
<evidence type="ECO:0000256" key="1">
    <source>
        <dbReference type="ARBA" id="ARBA00022614"/>
    </source>
</evidence>
<dbReference type="GO" id="GO:0005737">
    <property type="term" value="C:cytoplasm"/>
    <property type="evidence" value="ECO:0007669"/>
    <property type="project" value="TreeGrafter"/>
</dbReference>
<evidence type="ECO:0000313" key="4">
    <source>
        <dbReference type="Proteomes" id="UP000694547"/>
    </source>
</evidence>
<keyword evidence="4" id="KW-1185">Reference proteome</keyword>
<dbReference type="Proteomes" id="UP000694547">
    <property type="component" value="Chromosome 2"/>
</dbReference>
<keyword evidence="1" id="KW-0433">Leucine-rich repeat</keyword>
<proteinExistence type="predicted"/>
<accession>A0A8C8W851</accession>
<protein>
    <submittedName>
        <fullName evidence="3">Uncharacterized protein</fullName>
    </submittedName>
</protein>
<dbReference type="Ensembl" id="ENSPEMT00000042274.1">
    <property type="protein sequence ID" value="ENSPEMP00000037140.1"/>
    <property type="gene ID" value="ENSPEMG00000025426.1"/>
</dbReference>